<dbReference type="Proteomes" id="UP000198620">
    <property type="component" value="Unassembled WGS sequence"/>
</dbReference>
<keyword evidence="1" id="KW-0472">Membrane</keyword>
<sequence>MYEGDISPVFLKQARYFYNIVFKTILVALFICKFQSIRKCGIKLFKF</sequence>
<dbReference type="AlphaFoldDB" id="A0A1H7P1Y0"/>
<evidence type="ECO:0000256" key="1">
    <source>
        <dbReference type="SAM" id="Phobius"/>
    </source>
</evidence>
<organism evidence="2 3">
    <name type="scientific">Nitrosovibrio tenuis</name>
    <dbReference type="NCBI Taxonomy" id="1233"/>
    <lineage>
        <taxon>Bacteria</taxon>
        <taxon>Pseudomonadati</taxon>
        <taxon>Pseudomonadota</taxon>
        <taxon>Betaproteobacteria</taxon>
        <taxon>Nitrosomonadales</taxon>
        <taxon>Nitrosomonadaceae</taxon>
        <taxon>Nitrosovibrio</taxon>
    </lineage>
</organism>
<evidence type="ECO:0000313" key="2">
    <source>
        <dbReference type="EMBL" id="SEL29077.1"/>
    </source>
</evidence>
<dbReference type="EMBL" id="FOBH01000008">
    <property type="protein sequence ID" value="SEL29077.1"/>
    <property type="molecule type" value="Genomic_DNA"/>
</dbReference>
<proteinExistence type="predicted"/>
<reference evidence="2 3" key="1">
    <citation type="submission" date="2016-10" db="EMBL/GenBank/DDBJ databases">
        <authorList>
            <person name="de Groot N.N."/>
        </authorList>
    </citation>
    <scope>NUCLEOTIDE SEQUENCE [LARGE SCALE GENOMIC DNA]</scope>
    <source>
        <strain evidence="2 3">Nv1</strain>
    </source>
</reference>
<feature type="transmembrane region" description="Helical" evidence="1">
    <location>
        <begin position="16"/>
        <end position="34"/>
    </location>
</feature>
<protein>
    <submittedName>
        <fullName evidence="2">Uncharacterized protein</fullName>
    </submittedName>
</protein>
<name>A0A1H7P1Y0_9PROT</name>
<evidence type="ECO:0000313" key="3">
    <source>
        <dbReference type="Proteomes" id="UP000198620"/>
    </source>
</evidence>
<keyword evidence="3" id="KW-1185">Reference proteome</keyword>
<accession>A0A1H7P1Y0</accession>
<keyword evidence="1" id="KW-1133">Transmembrane helix</keyword>
<keyword evidence="1" id="KW-0812">Transmembrane</keyword>
<gene>
    <name evidence="2" type="ORF">SAMN05216387_1087</name>
</gene>